<feature type="compositionally biased region" description="Polar residues" evidence="1">
    <location>
        <begin position="528"/>
        <end position="550"/>
    </location>
</feature>
<keyword evidence="3" id="KW-1185">Reference proteome</keyword>
<evidence type="ECO:0000256" key="1">
    <source>
        <dbReference type="SAM" id="MobiDB-lite"/>
    </source>
</evidence>
<comment type="caution">
    <text evidence="2">The sequence shown here is derived from an EMBL/GenBank/DDBJ whole genome shotgun (WGS) entry which is preliminary data.</text>
</comment>
<evidence type="ECO:0000313" key="2">
    <source>
        <dbReference type="EMBL" id="KAK1886607.1"/>
    </source>
</evidence>
<dbReference type="EMBL" id="JASDAP010000020">
    <property type="protein sequence ID" value="KAK1886607.1"/>
    <property type="molecule type" value="Genomic_DNA"/>
</dbReference>
<feature type="compositionally biased region" description="Polar residues" evidence="1">
    <location>
        <begin position="335"/>
        <end position="346"/>
    </location>
</feature>
<dbReference type="AlphaFoldDB" id="A0AAD9BPI4"/>
<feature type="region of interest" description="Disordered" evidence="1">
    <location>
        <begin position="528"/>
        <end position="552"/>
    </location>
</feature>
<gene>
    <name evidence="2" type="ORF">KUDE01_030322</name>
</gene>
<reference evidence="2" key="1">
    <citation type="submission" date="2023-04" db="EMBL/GenBank/DDBJ databases">
        <title>Chromosome-level genome of Chaenocephalus aceratus.</title>
        <authorList>
            <person name="Park H."/>
        </authorList>
    </citation>
    <scope>NUCLEOTIDE SEQUENCE</scope>
    <source>
        <strain evidence="2">DE</strain>
        <tissue evidence="2">Muscle</tissue>
    </source>
</reference>
<feature type="compositionally biased region" description="Basic and acidic residues" evidence="1">
    <location>
        <begin position="257"/>
        <end position="271"/>
    </location>
</feature>
<protein>
    <submittedName>
        <fullName evidence="2">Zinc finger protein 318</fullName>
    </submittedName>
</protein>
<sequence>MLASCLTVCCCQHFNTLPKLFSRFSYYHPLKKWSRPTEKALPSSCWCYCEIMQSNRSQYSNRRQYSDRSSRNWDDYEDKWEERGEPQRDKLKDSYQKYGGNGHGSKERTSRSTEFSDSPKMIYSKDWSGKSSVRRGMSSPEQGAPKKRRQFTEDDKDYRYRREPEDTTPNSFSRAHVNKDFKPTPSLEEDLKYRKTPQDSKQRYRHEESSYRKQHDDCRQSSGYYKDRDDRERSRDGSQERTRSQDPSMKSYAAPGERNDSPSTHHEDYRQTRFPVNGSSGQSFESDVTTHSAAVPEKSTMGFQRFLEVLNKGVNVDTLTQIVTRSSPEEDDRPQSPTSFTKTDNPWSPGYAGRQQESHWSESNGPQGRASPLPPHQSFSPKRCPLSDEESLQRGECSNSRSRSPPVLENITLTPEEEHKHRQMQDVLLAIGMDLGSDELGQMSHRIQERLYGKKDTDGRPLRRTSRERETKRAVSPRQQGRSSSSSRSSFSPSLREYYNQKDLYSAQRDKTEVDQVQVQEAVDYAQNSSSSALEQSEKCQTYSQDSNAACQPIPQNPAYNYPPPTPVMPMYPPVNSSPLPYPALPPNMPHFRPGLFMPRPPPFFPYPSVPPMNIFPGVLPQTRHLLPQNMGKPPYFNTFQPLNITQRKTITRTRCLQVINTKQPG</sequence>
<feature type="compositionally biased region" description="Basic and acidic residues" evidence="1">
    <location>
        <begin position="81"/>
        <end position="95"/>
    </location>
</feature>
<feature type="region of interest" description="Disordered" evidence="1">
    <location>
        <begin position="448"/>
        <end position="495"/>
    </location>
</feature>
<evidence type="ECO:0000313" key="3">
    <source>
        <dbReference type="Proteomes" id="UP001228049"/>
    </source>
</evidence>
<feature type="region of interest" description="Disordered" evidence="1">
    <location>
        <begin position="81"/>
        <end position="300"/>
    </location>
</feature>
<feature type="compositionally biased region" description="Polar residues" evidence="1">
    <location>
        <begin position="277"/>
        <end position="292"/>
    </location>
</feature>
<feature type="compositionally biased region" description="Basic and acidic residues" evidence="1">
    <location>
        <begin position="189"/>
        <end position="244"/>
    </location>
</feature>
<feature type="compositionally biased region" description="Basic and acidic residues" evidence="1">
    <location>
        <begin position="150"/>
        <end position="165"/>
    </location>
</feature>
<proteinExistence type="predicted"/>
<name>A0AAD9BPI4_DISEL</name>
<organism evidence="2 3">
    <name type="scientific">Dissostichus eleginoides</name>
    <name type="common">Patagonian toothfish</name>
    <name type="synonym">Dissostichus amissus</name>
    <dbReference type="NCBI Taxonomy" id="100907"/>
    <lineage>
        <taxon>Eukaryota</taxon>
        <taxon>Metazoa</taxon>
        <taxon>Chordata</taxon>
        <taxon>Craniata</taxon>
        <taxon>Vertebrata</taxon>
        <taxon>Euteleostomi</taxon>
        <taxon>Actinopterygii</taxon>
        <taxon>Neopterygii</taxon>
        <taxon>Teleostei</taxon>
        <taxon>Neoteleostei</taxon>
        <taxon>Acanthomorphata</taxon>
        <taxon>Eupercaria</taxon>
        <taxon>Perciformes</taxon>
        <taxon>Notothenioidei</taxon>
        <taxon>Nototheniidae</taxon>
        <taxon>Dissostichus</taxon>
    </lineage>
</organism>
<dbReference type="Proteomes" id="UP001228049">
    <property type="component" value="Unassembled WGS sequence"/>
</dbReference>
<feature type="compositionally biased region" description="Basic and acidic residues" evidence="1">
    <location>
        <begin position="448"/>
        <end position="473"/>
    </location>
</feature>
<feature type="compositionally biased region" description="Low complexity" evidence="1">
    <location>
        <begin position="476"/>
        <end position="494"/>
    </location>
</feature>
<feature type="region of interest" description="Disordered" evidence="1">
    <location>
        <begin position="323"/>
        <end position="420"/>
    </location>
</feature>
<accession>A0AAD9BPI4</accession>